<reference evidence="7 8" key="1">
    <citation type="journal article" date="2021" name="Microb. Ecol.">
        <title>Candidatus Mesenet longicola: Novel Endosymbionts of Brontispa longissima that Induce Cytoplasmic Incompatibility.</title>
        <authorList>
            <person name="Takano S."/>
            <person name="Gotoh Y."/>
            <person name="Hayashi T."/>
        </authorList>
    </citation>
    <scope>NUCLEOTIDE SEQUENCE [LARGE SCALE GENOMIC DNA]</scope>
    <source>
        <strain evidence="7">L5</strain>
    </source>
</reference>
<dbReference type="GO" id="GO:0015074">
    <property type="term" value="P:DNA integration"/>
    <property type="evidence" value="ECO:0007669"/>
    <property type="project" value="UniProtKB-KW"/>
</dbReference>
<dbReference type="Gene3D" id="1.10.443.10">
    <property type="entry name" value="Intergrase catalytic core"/>
    <property type="match status" value="1"/>
</dbReference>
<dbReference type="Gene3D" id="1.10.150.130">
    <property type="match status" value="1"/>
</dbReference>
<keyword evidence="8" id="KW-1185">Reference proteome</keyword>
<dbReference type="GO" id="GO:0003677">
    <property type="term" value="F:DNA binding"/>
    <property type="evidence" value="ECO:0007669"/>
    <property type="project" value="UniProtKB-UniRule"/>
</dbReference>
<name>A0A8J3HUQ9_9RICK</name>
<dbReference type="PANTHER" id="PTHR30349:SF90">
    <property type="entry name" value="TYROSINE RECOMBINASE XERD"/>
    <property type="match status" value="1"/>
</dbReference>
<sequence length="304" mass="34857">MRDKFYLESFLEALVAEKYVTQNTLDAYRLDLLGLIDFLSAKNISLVQANTENLRAYISFLRKQGYKISSVQRKISSIKHFYRFLLSDEVIGYNPTIKLSVPKSHRPLPKYLSISEVDKLLTSSYNTRLNAVVNVLYSSGMRISELINIKLDEILAAINNSEKCSYIIIKGKGEKERLVLLNETAINSINEYLTIREKFITNNQESKWLFPGDKFDNPITRQRIGQLLKDLARKCDIDEKKVSPHVIRHSFATHLLNNGADIIFIQKMLGHSSISTTQIYTHVANEKLKNILLKSHPLAKEKPI</sequence>
<keyword evidence="3" id="KW-0233">DNA recombination</keyword>
<feature type="domain" description="Core-binding (CB)" evidence="6">
    <location>
        <begin position="1"/>
        <end position="86"/>
    </location>
</feature>
<organism evidence="7 8">
    <name type="scientific">Candidatus Mesenet longicola</name>
    <dbReference type="NCBI Taxonomy" id="1892558"/>
    <lineage>
        <taxon>Bacteria</taxon>
        <taxon>Pseudomonadati</taxon>
        <taxon>Pseudomonadota</taxon>
        <taxon>Alphaproteobacteria</taxon>
        <taxon>Rickettsiales</taxon>
        <taxon>Anaplasmataceae</taxon>
        <taxon>Candidatus Mesenet</taxon>
    </lineage>
</organism>
<dbReference type="InterPro" id="IPR010998">
    <property type="entry name" value="Integrase_recombinase_N"/>
</dbReference>
<comment type="caution">
    <text evidence="7">The sequence shown here is derived from an EMBL/GenBank/DDBJ whole genome shotgun (WGS) entry which is preliminary data.</text>
</comment>
<evidence type="ECO:0000256" key="2">
    <source>
        <dbReference type="ARBA" id="ARBA00023125"/>
    </source>
</evidence>
<dbReference type="Pfam" id="PF02899">
    <property type="entry name" value="Phage_int_SAM_1"/>
    <property type="match status" value="1"/>
</dbReference>
<evidence type="ECO:0000256" key="1">
    <source>
        <dbReference type="ARBA" id="ARBA00022908"/>
    </source>
</evidence>
<feature type="domain" description="Tyr recombinase" evidence="5">
    <location>
        <begin position="107"/>
        <end position="293"/>
    </location>
</feature>
<dbReference type="SUPFAM" id="SSF56349">
    <property type="entry name" value="DNA breaking-rejoining enzymes"/>
    <property type="match status" value="1"/>
</dbReference>
<dbReference type="PROSITE" id="PS51898">
    <property type="entry name" value="TYR_RECOMBINASE"/>
    <property type="match status" value="1"/>
</dbReference>
<dbReference type="EMBL" id="BNGU01000013">
    <property type="protein sequence ID" value="GHM59430.1"/>
    <property type="molecule type" value="Genomic_DNA"/>
</dbReference>
<evidence type="ECO:0000259" key="5">
    <source>
        <dbReference type="PROSITE" id="PS51898"/>
    </source>
</evidence>
<dbReference type="Proteomes" id="UP000637906">
    <property type="component" value="Unassembled WGS sequence"/>
</dbReference>
<dbReference type="InterPro" id="IPR013762">
    <property type="entry name" value="Integrase-like_cat_sf"/>
</dbReference>
<evidence type="ECO:0000256" key="4">
    <source>
        <dbReference type="PROSITE-ProRule" id="PRU01248"/>
    </source>
</evidence>
<dbReference type="InterPro" id="IPR011010">
    <property type="entry name" value="DNA_brk_join_enz"/>
</dbReference>
<dbReference type="PROSITE" id="PS51900">
    <property type="entry name" value="CB"/>
    <property type="match status" value="1"/>
</dbReference>
<dbReference type="NCBIfam" id="NF001399">
    <property type="entry name" value="PRK00283.1"/>
    <property type="match status" value="1"/>
</dbReference>
<dbReference type="InterPro" id="IPR004107">
    <property type="entry name" value="Integrase_SAM-like_N"/>
</dbReference>
<evidence type="ECO:0000313" key="7">
    <source>
        <dbReference type="EMBL" id="GHM59430.1"/>
    </source>
</evidence>
<dbReference type="GO" id="GO:0006310">
    <property type="term" value="P:DNA recombination"/>
    <property type="evidence" value="ECO:0007669"/>
    <property type="project" value="UniProtKB-KW"/>
</dbReference>
<dbReference type="InterPro" id="IPR044068">
    <property type="entry name" value="CB"/>
</dbReference>
<dbReference type="InterPro" id="IPR002104">
    <property type="entry name" value="Integrase_catalytic"/>
</dbReference>
<evidence type="ECO:0000313" key="8">
    <source>
        <dbReference type="Proteomes" id="UP000637906"/>
    </source>
</evidence>
<keyword evidence="1" id="KW-0229">DNA integration</keyword>
<proteinExistence type="predicted"/>
<evidence type="ECO:0000256" key="3">
    <source>
        <dbReference type="ARBA" id="ARBA00023172"/>
    </source>
</evidence>
<keyword evidence="2 4" id="KW-0238">DNA-binding</keyword>
<dbReference type="AlphaFoldDB" id="A0A8J3HUQ9"/>
<dbReference type="PANTHER" id="PTHR30349">
    <property type="entry name" value="PHAGE INTEGRASE-RELATED"/>
    <property type="match status" value="1"/>
</dbReference>
<protein>
    <submittedName>
        <fullName evidence="7">Tyrosine recombinase XerD</fullName>
    </submittedName>
</protein>
<evidence type="ECO:0000259" key="6">
    <source>
        <dbReference type="PROSITE" id="PS51900"/>
    </source>
</evidence>
<gene>
    <name evidence="7" type="primary">xerD</name>
    <name evidence="7" type="ORF">sL5_04230</name>
</gene>
<accession>A0A8J3HUQ9</accession>
<dbReference type="Pfam" id="PF00589">
    <property type="entry name" value="Phage_integrase"/>
    <property type="match status" value="1"/>
</dbReference>
<dbReference type="InterPro" id="IPR050090">
    <property type="entry name" value="Tyrosine_recombinase_XerCD"/>
</dbReference>